<organism evidence="4 5">
    <name type="scientific">Gottschalkia acidurici (strain ATCC 7906 / DSM 604 / BCRC 14475 / CIP 104303 / KCTC 5404 / NCIMB 10678 / 9a)</name>
    <name type="common">Clostridium acidurici</name>
    <dbReference type="NCBI Taxonomy" id="1128398"/>
    <lineage>
        <taxon>Bacteria</taxon>
        <taxon>Bacillati</taxon>
        <taxon>Bacillota</taxon>
        <taxon>Tissierellia</taxon>
        <taxon>Tissierellales</taxon>
        <taxon>Gottschalkiaceae</taxon>
        <taxon>Gottschalkia</taxon>
    </lineage>
</organism>
<feature type="transmembrane region" description="Helical" evidence="3">
    <location>
        <begin position="116"/>
        <end position="140"/>
    </location>
</feature>
<dbReference type="PANTHER" id="PTHR34295">
    <property type="entry name" value="BIOTIN TRANSPORTER BIOY"/>
    <property type="match status" value="1"/>
</dbReference>
<protein>
    <recommendedName>
        <fullName evidence="2">Biotin transporter</fullName>
    </recommendedName>
</protein>
<name>K0AXJ7_GOTA9</name>
<keyword evidence="2" id="KW-1003">Cell membrane</keyword>
<keyword evidence="2" id="KW-0813">Transport</keyword>
<feature type="transmembrane region" description="Helical" evidence="3">
    <location>
        <begin position="160"/>
        <end position="185"/>
    </location>
</feature>
<evidence type="ECO:0000256" key="1">
    <source>
        <dbReference type="ARBA" id="ARBA00010692"/>
    </source>
</evidence>
<dbReference type="GO" id="GO:0005886">
    <property type="term" value="C:plasma membrane"/>
    <property type="evidence" value="ECO:0007669"/>
    <property type="project" value="UniProtKB-SubCell"/>
</dbReference>
<evidence type="ECO:0000256" key="2">
    <source>
        <dbReference type="PIRNR" id="PIRNR016661"/>
    </source>
</evidence>
<dbReference type="InterPro" id="IPR003784">
    <property type="entry name" value="BioY"/>
</dbReference>
<keyword evidence="2 3" id="KW-0472">Membrane</keyword>
<dbReference type="PIRSF" id="PIRSF016661">
    <property type="entry name" value="BioY"/>
    <property type="match status" value="1"/>
</dbReference>
<dbReference type="PANTHER" id="PTHR34295:SF1">
    <property type="entry name" value="BIOTIN TRANSPORTER BIOY"/>
    <property type="match status" value="1"/>
</dbReference>
<evidence type="ECO:0000256" key="3">
    <source>
        <dbReference type="SAM" id="Phobius"/>
    </source>
</evidence>
<dbReference type="eggNOG" id="COG1268">
    <property type="taxonomic scope" value="Bacteria"/>
</dbReference>
<proteinExistence type="inferred from homology"/>
<keyword evidence="5" id="KW-1185">Reference proteome</keyword>
<reference evidence="4 5" key="1">
    <citation type="journal article" date="2012" name="PLoS ONE">
        <title>The purine-utilizing bacterium Clostridium acidurici 9a: a genome-guided metabolic reconsideration.</title>
        <authorList>
            <person name="Hartwich K."/>
            <person name="Poehlein A."/>
            <person name="Daniel R."/>
        </authorList>
    </citation>
    <scope>NUCLEOTIDE SEQUENCE [LARGE SCALE GENOMIC DNA]</scope>
    <source>
        <strain evidence="5">ATCC 7906 / DSM 604 / BCRC 14475 / CIP 104303 / KCTC 5404 / NCIMB 10678 / 9a</strain>
    </source>
</reference>
<gene>
    <name evidence="4" type="primary">bioY</name>
    <name evidence="4" type="ordered locus">Curi_c00850</name>
</gene>
<dbReference type="Pfam" id="PF02632">
    <property type="entry name" value="BioY"/>
    <property type="match status" value="1"/>
</dbReference>
<feature type="transmembrane region" description="Helical" evidence="3">
    <location>
        <begin position="59"/>
        <end position="77"/>
    </location>
</feature>
<dbReference type="Proteomes" id="UP000006094">
    <property type="component" value="Chromosome"/>
</dbReference>
<dbReference type="GO" id="GO:0015225">
    <property type="term" value="F:biotin transmembrane transporter activity"/>
    <property type="evidence" value="ECO:0007669"/>
    <property type="project" value="UniProtKB-UniRule"/>
</dbReference>
<dbReference type="AlphaFoldDB" id="K0AXJ7"/>
<dbReference type="EMBL" id="CP003326">
    <property type="protein sequence ID" value="AFS77166.1"/>
    <property type="molecule type" value="Genomic_DNA"/>
</dbReference>
<dbReference type="STRING" id="1128398.Curi_c00850"/>
<feature type="transmembrane region" description="Helical" evidence="3">
    <location>
        <begin position="37"/>
        <end position="54"/>
    </location>
</feature>
<feature type="transmembrane region" description="Helical" evidence="3">
    <location>
        <begin position="83"/>
        <end position="104"/>
    </location>
</feature>
<keyword evidence="3" id="KW-1133">Transmembrane helix</keyword>
<sequence length="199" mass="21313">MKGESLMKINTRDMILISMFAALTAIGAQLRIPTEPIPFTLQVLFCMYSGILLGSKKGAFSQILYVLLGLAGLPIFAEGNGGPSIIISPTFGYLLGFIACAYVSGKITENFKDVNIFKIALATVSGLLVVYIVAVPYLYLILTKVMNSPTTLNGVVKTGFLAFLGQDLVKCAIVSATSVLIIPALRKSGYLEVKKEAVH</sequence>
<evidence type="ECO:0000313" key="5">
    <source>
        <dbReference type="Proteomes" id="UP000006094"/>
    </source>
</evidence>
<dbReference type="KEGG" id="cad:Curi_c00850"/>
<accession>K0AXJ7</accession>
<dbReference type="PATRIC" id="fig|1128398.3.peg.85"/>
<evidence type="ECO:0000313" key="4">
    <source>
        <dbReference type="EMBL" id="AFS77166.1"/>
    </source>
</evidence>
<comment type="subcellular location">
    <subcellularLocation>
        <location evidence="2">Cell membrane</location>
        <topology evidence="2">Multi-pass membrane protein</topology>
    </subcellularLocation>
</comment>
<dbReference type="Gene3D" id="1.10.1760.20">
    <property type="match status" value="1"/>
</dbReference>
<dbReference type="HOGENOM" id="CLU_077931_3_1_9"/>
<comment type="similarity">
    <text evidence="1 2">Belongs to the BioY family.</text>
</comment>
<keyword evidence="3" id="KW-0812">Transmembrane</keyword>